<evidence type="ECO:0000313" key="4">
    <source>
        <dbReference type="Proteomes" id="UP001566476"/>
    </source>
</evidence>
<dbReference type="Proteomes" id="UP001566476">
    <property type="component" value="Unassembled WGS sequence"/>
</dbReference>
<feature type="compositionally biased region" description="Basic and acidic residues" evidence="1">
    <location>
        <begin position="26"/>
        <end position="35"/>
    </location>
</feature>
<proteinExistence type="predicted"/>
<evidence type="ECO:0008006" key="5">
    <source>
        <dbReference type="Google" id="ProtNLM"/>
    </source>
</evidence>
<dbReference type="RefSeq" id="WP_370718325.1">
    <property type="nucleotide sequence ID" value="NZ_JBGGTQ010000003.1"/>
</dbReference>
<organism evidence="3 4">
    <name type="scientific">Kineococcus mangrovi</name>
    <dbReference type="NCBI Taxonomy" id="1660183"/>
    <lineage>
        <taxon>Bacteria</taxon>
        <taxon>Bacillati</taxon>
        <taxon>Actinomycetota</taxon>
        <taxon>Actinomycetes</taxon>
        <taxon>Kineosporiales</taxon>
        <taxon>Kineosporiaceae</taxon>
        <taxon>Kineococcus</taxon>
    </lineage>
</organism>
<keyword evidence="4" id="KW-1185">Reference proteome</keyword>
<name>A0ABV4I4T9_9ACTN</name>
<feature type="compositionally biased region" description="Basic and acidic residues" evidence="1">
    <location>
        <begin position="8"/>
        <end position="17"/>
    </location>
</feature>
<accession>A0ABV4I4T9</accession>
<feature type="region of interest" description="Disordered" evidence="1">
    <location>
        <begin position="1"/>
        <end position="35"/>
    </location>
</feature>
<evidence type="ECO:0000256" key="2">
    <source>
        <dbReference type="SAM" id="Phobius"/>
    </source>
</evidence>
<evidence type="ECO:0000256" key="1">
    <source>
        <dbReference type="SAM" id="MobiDB-lite"/>
    </source>
</evidence>
<keyword evidence="2" id="KW-0812">Transmembrane</keyword>
<dbReference type="EMBL" id="JBGGTQ010000003">
    <property type="protein sequence ID" value="MEZ0492296.1"/>
    <property type="molecule type" value="Genomic_DNA"/>
</dbReference>
<keyword evidence="2" id="KW-0472">Membrane</keyword>
<feature type="transmembrane region" description="Helical" evidence="2">
    <location>
        <begin position="67"/>
        <end position="87"/>
    </location>
</feature>
<gene>
    <name evidence="3" type="ORF">AB2L28_08595</name>
</gene>
<keyword evidence="2" id="KW-1133">Transmembrane helix</keyword>
<evidence type="ECO:0000313" key="3">
    <source>
        <dbReference type="EMBL" id="MEZ0492296.1"/>
    </source>
</evidence>
<comment type="caution">
    <text evidence="3">The sequence shown here is derived from an EMBL/GenBank/DDBJ whole genome shotgun (WGS) entry which is preliminary data.</text>
</comment>
<sequence>MSESPATVRRDMTDDGHPAPPARPGADQEREHGRLEESRAWNIPSYLLAGVLGFGGIGYLIDRLIGTDFIVAIGIVGGMALAIYYVWFRYGKA</sequence>
<protein>
    <recommendedName>
        <fullName evidence="5">AtpZ/AtpI family protein</fullName>
    </recommendedName>
</protein>
<reference evidence="3 4" key="1">
    <citation type="submission" date="2024-07" db="EMBL/GenBank/DDBJ databases">
        <authorList>
            <person name="Thanompreechachai J."/>
            <person name="Duangmal K."/>
        </authorList>
    </citation>
    <scope>NUCLEOTIDE SEQUENCE [LARGE SCALE GENOMIC DNA]</scope>
    <source>
        <strain evidence="3 4">TBRC 1896</strain>
    </source>
</reference>
<feature type="transmembrane region" description="Helical" evidence="2">
    <location>
        <begin position="40"/>
        <end position="61"/>
    </location>
</feature>